<keyword evidence="3 8" id="KW-0698">rRNA processing</keyword>
<evidence type="ECO:0000256" key="6">
    <source>
        <dbReference type="ARBA" id="ARBA00023274"/>
    </source>
</evidence>
<evidence type="ECO:0000256" key="2">
    <source>
        <dbReference type="ARBA" id="ARBA00022517"/>
    </source>
</evidence>
<evidence type="ECO:0000256" key="1">
    <source>
        <dbReference type="ARBA" id="ARBA00004604"/>
    </source>
</evidence>
<evidence type="ECO:0000256" key="7">
    <source>
        <dbReference type="ARBA" id="ARBA00038293"/>
    </source>
</evidence>
<evidence type="ECO:0000256" key="9">
    <source>
        <dbReference type="SAM" id="MobiDB-lite"/>
    </source>
</evidence>
<feature type="compositionally biased region" description="Polar residues" evidence="9">
    <location>
        <begin position="161"/>
        <end position="174"/>
    </location>
</feature>
<comment type="similarity">
    <text evidence="7 8">Belongs to the GAR1 family.</text>
</comment>
<evidence type="ECO:0000256" key="5">
    <source>
        <dbReference type="ARBA" id="ARBA00023242"/>
    </source>
</evidence>
<comment type="subcellular location">
    <subcellularLocation>
        <location evidence="1 8">Nucleus</location>
        <location evidence="1 8">Nucleolus</location>
    </subcellularLocation>
</comment>
<feature type="compositionally biased region" description="Basic and acidic residues" evidence="9">
    <location>
        <begin position="127"/>
        <end position="158"/>
    </location>
</feature>
<comment type="subunit">
    <text evidence="8">Component of the small nucleolar ribonucleoprotein particles containing H/ACA-type snoRNAs (H/ACA snoRNPs).</text>
</comment>
<dbReference type="Gene3D" id="2.40.10.230">
    <property type="entry name" value="Probable tRNA pseudouridine synthase domain"/>
    <property type="match status" value="1"/>
</dbReference>
<keyword evidence="6 8" id="KW-0687">Ribonucleoprotein</keyword>
<gene>
    <name evidence="10" type="ORF">TPC1_12326</name>
</gene>
<keyword evidence="4 8" id="KW-0694">RNA-binding</keyword>
<evidence type="ECO:0000256" key="8">
    <source>
        <dbReference type="RuleBase" id="RU364004"/>
    </source>
</evidence>
<comment type="function">
    <text evidence="8">Required for ribosome biogenesis. Part of a complex which catalyzes pseudouridylation of rRNA. This involves the isomerization of uridine such that the ribose is subsequently attached to C5, instead of the normal N1. Pseudouridine ("psi") residues may serve to stabilize the conformation of rRNAs.</text>
</comment>
<dbReference type="SUPFAM" id="SSF50447">
    <property type="entry name" value="Translation proteins"/>
    <property type="match status" value="1"/>
</dbReference>
<dbReference type="Pfam" id="PF04410">
    <property type="entry name" value="Gar1"/>
    <property type="match status" value="1"/>
</dbReference>
<dbReference type="InterPro" id="IPR009000">
    <property type="entry name" value="Transl_B-barrel_sf"/>
</dbReference>
<dbReference type="EMBL" id="GDID01001737">
    <property type="protein sequence ID" value="JAP94869.1"/>
    <property type="molecule type" value="Transcribed_RNA"/>
</dbReference>
<keyword evidence="2 8" id="KW-0690">Ribosome biogenesis</keyword>
<dbReference type="InterPro" id="IPR007504">
    <property type="entry name" value="H/ACA_rnp_Gar1/Naf1"/>
</dbReference>
<dbReference type="AlphaFoldDB" id="A0A146KHZ3"/>
<name>A0A146KHZ3_9EUKA</name>
<evidence type="ECO:0000313" key="10">
    <source>
        <dbReference type="EMBL" id="JAP94869.1"/>
    </source>
</evidence>
<proteinExistence type="inferred from homology"/>
<protein>
    <recommendedName>
        <fullName evidence="8">H/ACA ribonucleoprotein complex subunit</fullName>
    </recommendedName>
</protein>
<keyword evidence="5 8" id="KW-0539">Nucleus</keyword>
<feature type="region of interest" description="Disordered" evidence="9">
    <location>
        <begin position="83"/>
        <end position="174"/>
    </location>
</feature>
<evidence type="ECO:0000256" key="4">
    <source>
        <dbReference type="ARBA" id="ARBA00022884"/>
    </source>
</evidence>
<reference evidence="10" key="1">
    <citation type="submission" date="2015-07" db="EMBL/GenBank/DDBJ databases">
        <title>Adaptation to a free-living lifestyle via gene acquisitions in the diplomonad Trepomonas sp. PC1.</title>
        <authorList>
            <person name="Xu F."/>
            <person name="Jerlstrom-Hultqvist J."/>
            <person name="Kolisko M."/>
            <person name="Simpson A.G.B."/>
            <person name="Roger A.J."/>
            <person name="Svard S.G."/>
            <person name="Andersson J.O."/>
        </authorList>
    </citation>
    <scope>NUCLEOTIDE SEQUENCE</scope>
    <source>
        <strain evidence="10">PC1</strain>
    </source>
</reference>
<dbReference type="InterPro" id="IPR038664">
    <property type="entry name" value="Gar1/Naf1_Cbf5-bd_sf"/>
</dbReference>
<dbReference type="GO" id="GO:0000454">
    <property type="term" value="P:snoRNA guided rRNA pseudouridine synthesis"/>
    <property type="evidence" value="ECO:0007669"/>
    <property type="project" value="TreeGrafter"/>
</dbReference>
<dbReference type="PANTHER" id="PTHR23237:SF6">
    <property type="entry name" value="H_ACA RIBONUCLEOPROTEIN COMPLEX SUBUNIT 1"/>
    <property type="match status" value="1"/>
</dbReference>
<dbReference type="GO" id="GO:0031429">
    <property type="term" value="C:box H/ACA snoRNP complex"/>
    <property type="evidence" value="ECO:0007669"/>
    <property type="project" value="TreeGrafter"/>
</dbReference>
<dbReference type="GO" id="GO:0034513">
    <property type="term" value="F:box H/ACA snoRNA binding"/>
    <property type="evidence" value="ECO:0007669"/>
    <property type="project" value="TreeGrafter"/>
</dbReference>
<organism evidence="10">
    <name type="scientific">Trepomonas sp. PC1</name>
    <dbReference type="NCBI Taxonomy" id="1076344"/>
    <lineage>
        <taxon>Eukaryota</taxon>
        <taxon>Metamonada</taxon>
        <taxon>Diplomonadida</taxon>
        <taxon>Hexamitidae</taxon>
        <taxon>Hexamitinae</taxon>
        <taxon>Trepomonas</taxon>
    </lineage>
</organism>
<accession>A0A146KHZ3</accession>
<dbReference type="PANTHER" id="PTHR23237">
    <property type="entry name" value="NUCLEOLAR PROTEIN FAMILY A MEMBER 1 SNORNP PROTEIN GAR1"/>
    <property type="match status" value="1"/>
</dbReference>
<evidence type="ECO:0000256" key="3">
    <source>
        <dbReference type="ARBA" id="ARBA00022552"/>
    </source>
</evidence>
<sequence length="174" mass="19925">MHVCYDSKQNYAICSCTDNKLVPKFNSFIYDKNEKQVGKIEEVFGPISKFFISFKSLDGYKLDSIQKDSMFGIRSGQLIPVERFRPQPTIKRAAKEKKTADKKPFQTQNKFGGNRPQGRFQGNGGRDGGRDNNRFQDRGRDFNNRDSRDGGRDNREGGRFQGNSRFSGQGRFSK</sequence>